<feature type="transmembrane region" description="Helical" evidence="1">
    <location>
        <begin position="284"/>
        <end position="305"/>
    </location>
</feature>
<dbReference type="KEGG" id="yag:AABB28_12455"/>
<feature type="transmembrane region" description="Helical" evidence="1">
    <location>
        <begin position="181"/>
        <end position="200"/>
    </location>
</feature>
<name>A0AAN0M024_9RHOB</name>
<reference evidence="3 4" key="1">
    <citation type="submission" date="2024-04" db="EMBL/GenBank/DDBJ databases">
        <title>Phylogenomic analyses of a clade within the roseobacter group suggest taxonomic reassignments of species of the genera Aestuariivita, Citreicella, Loktanella, Nautella, Pelagibaca, Ruegeria, Thalassobius, Thiobacimonas and Tropicibacter, and the proposal o.</title>
        <authorList>
            <person name="Jeon C.O."/>
        </authorList>
    </citation>
    <scope>NUCLEOTIDE SEQUENCE [LARGE SCALE GENOMIC DNA]</scope>
    <source>
        <strain evidence="3 4">G8-12</strain>
    </source>
</reference>
<protein>
    <submittedName>
        <fullName evidence="3">Phosphatase PAP2 family protein</fullName>
    </submittedName>
</protein>
<keyword evidence="1" id="KW-0812">Transmembrane</keyword>
<dbReference type="GO" id="GO:0016020">
    <property type="term" value="C:membrane"/>
    <property type="evidence" value="ECO:0007669"/>
    <property type="project" value="UniProtKB-SubCell"/>
</dbReference>
<keyword evidence="1" id="KW-0472">Membrane</keyword>
<accession>A0AAN0M024</accession>
<feature type="transmembrane region" description="Helical" evidence="1">
    <location>
        <begin position="312"/>
        <end position="333"/>
    </location>
</feature>
<dbReference type="Proteomes" id="UP001451782">
    <property type="component" value="Chromosome"/>
</dbReference>
<evidence type="ECO:0000256" key="1">
    <source>
        <dbReference type="SAM" id="Phobius"/>
    </source>
</evidence>
<dbReference type="AlphaFoldDB" id="A0AAN0M024"/>
<organism evidence="3 4">
    <name type="scientific">Yoonia algicola</name>
    <dbReference type="NCBI Taxonomy" id="3137368"/>
    <lineage>
        <taxon>Bacteria</taxon>
        <taxon>Pseudomonadati</taxon>
        <taxon>Pseudomonadota</taxon>
        <taxon>Alphaproteobacteria</taxon>
        <taxon>Rhodobacterales</taxon>
        <taxon>Paracoccaceae</taxon>
        <taxon>Yoonia</taxon>
    </lineage>
</organism>
<keyword evidence="4" id="KW-1185">Reference proteome</keyword>
<sequence>MSSTILALLRMTTDTTSEHSAASIESHFGGRFQWVVATIAMISVLLLVLRSDAGFDPVLAVASGYALGISLVVAAWLLAQFIWLRVQQKRQASGQTPDDPMVWYRAYFATIRWGDILAALIALIVTVSCFTVFKSTVVGAEGYGYDAMFIAWDRALFGGQDPWVLSHAVLATPALTKAIDLLYHPAFFPMVVGYTVCIAAQGRPALRYTYMVSYLASFVIIGMIMASAMHSAGPIYDGVLFGDGTTFAPLIDRLAAQNQVAGPFSAVFAQDYLLRLNELGVSGLGSGISAMPSMHIVLAFLWVLPAWHLNRALGAIVTVYAIIIWIGSVHLGWHYFVDGLVGLVVLGLIWYAAGRAFGLYGKA</sequence>
<feature type="transmembrane region" description="Helical" evidence="1">
    <location>
        <begin position="62"/>
        <end position="84"/>
    </location>
</feature>
<feature type="transmembrane region" description="Helical" evidence="1">
    <location>
        <begin position="212"/>
        <end position="232"/>
    </location>
</feature>
<evidence type="ECO:0000259" key="2">
    <source>
        <dbReference type="Pfam" id="PF14378"/>
    </source>
</evidence>
<dbReference type="Pfam" id="PF14378">
    <property type="entry name" value="PAP2_3"/>
    <property type="match status" value="1"/>
</dbReference>
<proteinExistence type="predicted"/>
<evidence type="ECO:0000313" key="3">
    <source>
        <dbReference type="EMBL" id="WZU62691.1"/>
    </source>
</evidence>
<dbReference type="RefSeq" id="WP_342069094.1">
    <property type="nucleotide sequence ID" value="NZ_CP151762.1"/>
</dbReference>
<keyword evidence="1" id="KW-1133">Transmembrane helix</keyword>
<dbReference type="EMBL" id="CP151762">
    <property type="protein sequence ID" value="WZU62691.1"/>
    <property type="molecule type" value="Genomic_DNA"/>
</dbReference>
<feature type="transmembrane region" description="Helical" evidence="1">
    <location>
        <begin position="32"/>
        <end position="50"/>
    </location>
</feature>
<gene>
    <name evidence="3" type="ORF">AABB28_12455</name>
</gene>
<dbReference type="InterPro" id="IPR026841">
    <property type="entry name" value="Aur1/Ipt1"/>
</dbReference>
<evidence type="ECO:0000313" key="4">
    <source>
        <dbReference type="Proteomes" id="UP001451782"/>
    </source>
</evidence>
<feature type="domain" description="Inositolphosphotransferase Aur1/Ipt1" evidence="2">
    <location>
        <begin position="149"/>
        <end position="351"/>
    </location>
</feature>
<feature type="transmembrane region" description="Helical" evidence="1">
    <location>
        <begin position="339"/>
        <end position="360"/>
    </location>
</feature>
<feature type="transmembrane region" description="Helical" evidence="1">
    <location>
        <begin position="113"/>
        <end position="133"/>
    </location>
</feature>